<dbReference type="EMBL" id="KV875197">
    <property type="protein sequence ID" value="OIW22088.1"/>
    <property type="molecule type" value="Genomic_DNA"/>
</dbReference>
<dbReference type="STRING" id="1408157.A0A1J7IWY0"/>
<proteinExistence type="predicted"/>
<evidence type="ECO:0000313" key="2">
    <source>
        <dbReference type="EMBL" id="OIW22088.1"/>
    </source>
</evidence>
<dbReference type="AlphaFoldDB" id="A0A1J7IWY0"/>
<gene>
    <name evidence="2" type="ORF">CONLIGDRAFT_687886</name>
</gene>
<dbReference type="Pfam" id="PF17667">
    <property type="entry name" value="Pkinase_fungal"/>
    <property type="match status" value="1"/>
</dbReference>
<dbReference type="OrthoDB" id="5584477at2759"/>
<evidence type="ECO:0000259" key="1">
    <source>
        <dbReference type="Pfam" id="PF17667"/>
    </source>
</evidence>
<protein>
    <recommendedName>
        <fullName evidence="1">Fungal-type protein kinase domain-containing protein</fullName>
    </recommendedName>
</protein>
<dbReference type="InParanoid" id="A0A1J7IWY0"/>
<accession>A0A1J7IWY0</accession>
<dbReference type="Proteomes" id="UP000182658">
    <property type="component" value="Unassembled WGS sequence"/>
</dbReference>
<evidence type="ECO:0000313" key="3">
    <source>
        <dbReference type="Proteomes" id="UP000182658"/>
    </source>
</evidence>
<keyword evidence="3" id="KW-1185">Reference proteome</keyword>
<name>A0A1J7IWY0_9PEZI</name>
<sequence>MEDMEGVRSIYNWEVLHDAGLLFIVVIGGPYQYQARGKVYEATTDSVRKRLTVRNSTVFGIRPCLWISCYPLAWSDWIFRRNQMHVRKGPSSSTLATADRSSDVCFDNLLSSQPSHQRTTTVRDLGLPSIDLGLNGADKIRIHILRVRLSSSCAALSLYTARKISSGKTIDIVEQDSGISFEQDVLPVWACHHGGKDLPAGLLDLVCTCTRHGASGAWGKTGTEALMAVGALRGEQHTFMHDLESFFRVLFWVSCVDAILSVTPIIRSILATCVTIVTCFVPHHLQQRTQPAYKPDICTPSMVLAVIDTLIIIRL</sequence>
<organism evidence="2 3">
    <name type="scientific">Coniochaeta ligniaria NRRL 30616</name>
    <dbReference type="NCBI Taxonomy" id="1408157"/>
    <lineage>
        <taxon>Eukaryota</taxon>
        <taxon>Fungi</taxon>
        <taxon>Dikarya</taxon>
        <taxon>Ascomycota</taxon>
        <taxon>Pezizomycotina</taxon>
        <taxon>Sordariomycetes</taxon>
        <taxon>Sordariomycetidae</taxon>
        <taxon>Coniochaetales</taxon>
        <taxon>Coniochaetaceae</taxon>
        <taxon>Coniochaeta</taxon>
    </lineage>
</organism>
<dbReference type="InterPro" id="IPR040976">
    <property type="entry name" value="Pkinase_fungal"/>
</dbReference>
<reference evidence="2 3" key="1">
    <citation type="submission" date="2016-10" db="EMBL/GenBank/DDBJ databases">
        <title>Draft genome sequence of Coniochaeta ligniaria NRRL30616, a lignocellulolytic fungus for bioabatement of inhibitors in plant biomass hydrolysates.</title>
        <authorList>
            <consortium name="DOE Joint Genome Institute"/>
            <person name="Jimenez D.J."/>
            <person name="Hector R.E."/>
            <person name="Riley R."/>
            <person name="Sun H."/>
            <person name="Grigoriev I.V."/>
            <person name="Van Elsas J.D."/>
            <person name="Nichols N.N."/>
        </authorList>
    </citation>
    <scope>NUCLEOTIDE SEQUENCE [LARGE SCALE GENOMIC DNA]</scope>
    <source>
        <strain evidence="2 3">NRRL 30616</strain>
    </source>
</reference>
<feature type="domain" description="Fungal-type protein kinase" evidence="1">
    <location>
        <begin position="203"/>
        <end position="253"/>
    </location>
</feature>